<dbReference type="InterPro" id="IPR013046">
    <property type="entry name" value="GpV/Gp45"/>
</dbReference>
<evidence type="ECO:0000313" key="2">
    <source>
        <dbReference type="EMBL" id="PCK33110.1"/>
    </source>
</evidence>
<dbReference type="InterPro" id="IPR037026">
    <property type="entry name" value="Vgr_OB-fold_dom_sf"/>
</dbReference>
<feature type="domain" description="Gp5/Type VI secretion system Vgr protein OB-fold" evidence="1">
    <location>
        <begin position="25"/>
        <end position="91"/>
    </location>
</feature>
<evidence type="ECO:0000313" key="3">
    <source>
        <dbReference type="Proteomes" id="UP000228621"/>
    </source>
</evidence>
<dbReference type="SUPFAM" id="SSF69349">
    <property type="entry name" value="Phage fibre proteins"/>
    <property type="match status" value="1"/>
</dbReference>
<comment type="caution">
    <text evidence="2">The sequence shown here is derived from an EMBL/GenBank/DDBJ whole genome shotgun (WGS) entry which is preliminary data.</text>
</comment>
<organism evidence="2 3">
    <name type="scientific">Pseudoalteromonas piscicida</name>
    <dbReference type="NCBI Taxonomy" id="43662"/>
    <lineage>
        <taxon>Bacteria</taxon>
        <taxon>Pseudomonadati</taxon>
        <taxon>Pseudomonadota</taxon>
        <taxon>Gammaproteobacteria</taxon>
        <taxon>Alteromonadales</taxon>
        <taxon>Pseudoalteromonadaceae</taxon>
        <taxon>Pseudoalteromonas</taxon>
    </lineage>
</organism>
<keyword evidence="3" id="KW-1185">Reference proteome</keyword>
<evidence type="ECO:0000259" key="1">
    <source>
        <dbReference type="Pfam" id="PF04717"/>
    </source>
</evidence>
<dbReference type="NCBIfam" id="TIGR01644">
    <property type="entry name" value="phage_P2_V"/>
    <property type="match status" value="1"/>
</dbReference>
<gene>
    <name evidence="2" type="ORF">CEX98_03435</name>
</gene>
<dbReference type="Pfam" id="PF04717">
    <property type="entry name" value="Phage_base_V"/>
    <property type="match status" value="1"/>
</dbReference>
<proteinExistence type="predicted"/>
<dbReference type="Proteomes" id="UP000228621">
    <property type="component" value="Unassembled WGS sequence"/>
</dbReference>
<dbReference type="RefSeq" id="WP_099640731.1">
    <property type="nucleotide sequence ID" value="NZ_NKHF01000015.1"/>
</dbReference>
<dbReference type="Gene3D" id="2.40.50.230">
    <property type="entry name" value="Gp5 N-terminal domain"/>
    <property type="match status" value="1"/>
</dbReference>
<dbReference type="OrthoDB" id="4931325at2"/>
<sequence>MMVNQHFSGLAVSDLQQRFSKLISLGTVHEIDYETATVKVKMGDWITAKLPWLTAQAAQDMTWQAPEIGEQVVVLSPCGDTAQGIVLGSLYSNSKPHHHQDHVLGGGEAYGQVSDKEAVSRTKYKDGAMVEYDREQHIYHLYVPNASGNEVAQIKVHSARDIHIECGNDATVIVGNDAKVQVANNLTAQIGNDAMVNADNNINVTAAKALSLEGDNIKMRSTSGNIEIAASATLKLNGANISAQE</sequence>
<accession>A0A2A5JUM5</accession>
<reference evidence="3" key="1">
    <citation type="journal article" date="2019" name="Genome Announc.">
        <title>Draft Genome Sequence of Pseudoalteromonas piscicida Strain 36Y ROTHPW, an Hypersaline Seawater Isolate from the South Coast of Sonora, Mexico.</title>
        <authorList>
            <person name="Sanchez-Diaz R."/>
            <person name="Molina-Garza Z.J."/>
            <person name="Cruz-Suarez L.E."/>
            <person name="Selvin J."/>
            <person name="Kiran G.S."/>
            <person name="Ibarra-Gamez J.C."/>
            <person name="Gomez-Gil B."/>
            <person name="Galaviz-Silva L."/>
        </authorList>
    </citation>
    <scope>NUCLEOTIDE SEQUENCE [LARGE SCALE GENOMIC DNA]</scope>
    <source>
        <strain evidence="3">36Y_RITHPW</strain>
    </source>
</reference>
<protein>
    <submittedName>
        <fullName evidence="2">Baseplate assembly protein</fullName>
    </submittedName>
</protein>
<name>A0A2A5JUM5_PSEO7</name>
<dbReference type="InterPro" id="IPR006531">
    <property type="entry name" value="Gp5/Vgr_OB"/>
</dbReference>
<dbReference type="EMBL" id="NKHF01000015">
    <property type="protein sequence ID" value="PCK33110.1"/>
    <property type="molecule type" value="Genomic_DNA"/>
</dbReference>
<dbReference type="AlphaFoldDB" id="A0A2A5JUM5"/>